<keyword evidence="1" id="KW-0812">Transmembrane</keyword>
<organism evidence="2 3">
    <name type="scientific">Gossypium raimondii</name>
    <name type="common">Peruvian cotton</name>
    <name type="synonym">Gossypium klotzschianum subsp. raimondii</name>
    <dbReference type="NCBI Taxonomy" id="29730"/>
    <lineage>
        <taxon>Eukaryota</taxon>
        <taxon>Viridiplantae</taxon>
        <taxon>Streptophyta</taxon>
        <taxon>Embryophyta</taxon>
        <taxon>Tracheophyta</taxon>
        <taxon>Spermatophyta</taxon>
        <taxon>Magnoliopsida</taxon>
        <taxon>eudicotyledons</taxon>
        <taxon>Gunneridae</taxon>
        <taxon>Pentapetalae</taxon>
        <taxon>rosids</taxon>
        <taxon>malvids</taxon>
        <taxon>Malvales</taxon>
        <taxon>Malvaceae</taxon>
        <taxon>Malvoideae</taxon>
        <taxon>Gossypium</taxon>
    </lineage>
</organism>
<name>A0A0D2SB76_GOSRA</name>
<evidence type="ECO:0000256" key="1">
    <source>
        <dbReference type="SAM" id="Phobius"/>
    </source>
</evidence>
<feature type="transmembrane region" description="Helical" evidence="1">
    <location>
        <begin position="44"/>
        <end position="66"/>
    </location>
</feature>
<reference evidence="2 3" key="1">
    <citation type="journal article" date="2012" name="Nature">
        <title>Repeated polyploidization of Gossypium genomes and the evolution of spinnable cotton fibres.</title>
        <authorList>
            <person name="Paterson A.H."/>
            <person name="Wendel J.F."/>
            <person name="Gundlach H."/>
            <person name="Guo H."/>
            <person name="Jenkins J."/>
            <person name="Jin D."/>
            <person name="Llewellyn D."/>
            <person name="Showmaker K.C."/>
            <person name="Shu S."/>
            <person name="Udall J."/>
            <person name="Yoo M.J."/>
            <person name="Byers R."/>
            <person name="Chen W."/>
            <person name="Doron-Faigenboim A."/>
            <person name="Duke M.V."/>
            <person name="Gong L."/>
            <person name="Grimwood J."/>
            <person name="Grover C."/>
            <person name="Grupp K."/>
            <person name="Hu G."/>
            <person name="Lee T.H."/>
            <person name="Li J."/>
            <person name="Lin L."/>
            <person name="Liu T."/>
            <person name="Marler B.S."/>
            <person name="Page J.T."/>
            <person name="Roberts A.W."/>
            <person name="Romanel E."/>
            <person name="Sanders W.S."/>
            <person name="Szadkowski E."/>
            <person name="Tan X."/>
            <person name="Tang H."/>
            <person name="Xu C."/>
            <person name="Wang J."/>
            <person name="Wang Z."/>
            <person name="Zhang D."/>
            <person name="Zhang L."/>
            <person name="Ashrafi H."/>
            <person name="Bedon F."/>
            <person name="Bowers J.E."/>
            <person name="Brubaker C.L."/>
            <person name="Chee P.W."/>
            <person name="Das S."/>
            <person name="Gingle A.R."/>
            <person name="Haigler C.H."/>
            <person name="Harker D."/>
            <person name="Hoffmann L.V."/>
            <person name="Hovav R."/>
            <person name="Jones D.C."/>
            <person name="Lemke C."/>
            <person name="Mansoor S."/>
            <person name="ur Rahman M."/>
            <person name="Rainville L.N."/>
            <person name="Rambani A."/>
            <person name="Reddy U.K."/>
            <person name="Rong J.K."/>
            <person name="Saranga Y."/>
            <person name="Scheffler B.E."/>
            <person name="Scheffler J.A."/>
            <person name="Stelly D.M."/>
            <person name="Triplett B.A."/>
            <person name="Van Deynze A."/>
            <person name="Vaslin M.F."/>
            <person name="Waghmare V.N."/>
            <person name="Walford S.A."/>
            <person name="Wright R.J."/>
            <person name="Zaki E.A."/>
            <person name="Zhang T."/>
            <person name="Dennis E.S."/>
            <person name="Mayer K.F."/>
            <person name="Peterson D.G."/>
            <person name="Rokhsar D.S."/>
            <person name="Wang X."/>
            <person name="Schmutz J."/>
        </authorList>
    </citation>
    <scope>NUCLEOTIDE SEQUENCE [LARGE SCALE GENOMIC DNA]</scope>
</reference>
<dbReference type="EMBL" id="CM001746">
    <property type="protein sequence ID" value="KJB39061.1"/>
    <property type="molecule type" value="Genomic_DNA"/>
</dbReference>
<keyword evidence="1" id="KW-1133">Transmembrane helix</keyword>
<evidence type="ECO:0000313" key="2">
    <source>
        <dbReference type="EMBL" id="KJB39061.1"/>
    </source>
</evidence>
<evidence type="ECO:0000313" key="3">
    <source>
        <dbReference type="Proteomes" id="UP000032304"/>
    </source>
</evidence>
<dbReference type="Gramene" id="KJB39061">
    <property type="protein sequence ID" value="KJB39061"/>
    <property type="gene ID" value="B456_007G322200"/>
</dbReference>
<dbReference type="AlphaFoldDB" id="A0A0D2SB76"/>
<proteinExistence type="predicted"/>
<sequence length="67" mass="7612">MTLACCFVLGCRRHPRSPRMGSQFLNGFSLVPSQTGVGLSYPPWLGSIYIFFFFSFSVYDIFPCFLT</sequence>
<gene>
    <name evidence="2" type="ORF">B456_007G322200</name>
</gene>
<keyword evidence="1" id="KW-0472">Membrane</keyword>
<keyword evidence="3" id="KW-1185">Reference proteome</keyword>
<dbReference type="Proteomes" id="UP000032304">
    <property type="component" value="Chromosome 7"/>
</dbReference>
<accession>A0A0D2SB76</accession>
<protein>
    <submittedName>
        <fullName evidence="2">Uncharacterized protein</fullName>
    </submittedName>
</protein>